<evidence type="ECO:0000313" key="1">
    <source>
        <dbReference type="EMBL" id="CAB5304217.1"/>
    </source>
</evidence>
<dbReference type="VEuPathDB" id="FungiDB:RhiirFUN_013910"/>
<accession>A0A915YPA4</accession>
<dbReference type="EMBL" id="CAGKOT010000001">
    <property type="protein sequence ID" value="CAB5304217.1"/>
    <property type="molecule type" value="Genomic_DNA"/>
</dbReference>
<sequence length="97" mass="11049">MTVTPTIDEGYAFIFANCTSSTNPLDLFTSLGKSTAFSLDMENYLFENHLFFIIRSIYKENANSTIACNGTIIDTDNRFPWNLQKFRLVSVVFLMAE</sequence>
<organism evidence="1 2">
    <name type="scientific">Rhizophagus irregularis</name>
    <dbReference type="NCBI Taxonomy" id="588596"/>
    <lineage>
        <taxon>Eukaryota</taxon>
        <taxon>Fungi</taxon>
        <taxon>Fungi incertae sedis</taxon>
        <taxon>Mucoromycota</taxon>
        <taxon>Glomeromycotina</taxon>
        <taxon>Glomeromycetes</taxon>
        <taxon>Glomerales</taxon>
        <taxon>Glomeraceae</taxon>
        <taxon>Rhizophagus</taxon>
    </lineage>
</organism>
<proteinExistence type="predicted"/>
<dbReference type="OrthoDB" id="10324867at2759"/>
<name>A0A915YPA4_9GLOM</name>
<gene>
    <name evidence="1" type="ORF">CHRIB12_LOCUS1100</name>
</gene>
<dbReference type="Proteomes" id="UP000684084">
    <property type="component" value="Unassembled WGS sequence"/>
</dbReference>
<dbReference type="AlphaFoldDB" id="A0A915YPA4"/>
<protein>
    <submittedName>
        <fullName evidence="1">Uncharacterized protein</fullName>
    </submittedName>
</protein>
<evidence type="ECO:0000313" key="2">
    <source>
        <dbReference type="Proteomes" id="UP000684084"/>
    </source>
</evidence>
<comment type="caution">
    <text evidence="1">The sequence shown here is derived from an EMBL/GenBank/DDBJ whole genome shotgun (WGS) entry which is preliminary data.</text>
</comment>
<reference evidence="1" key="1">
    <citation type="submission" date="2020-05" db="EMBL/GenBank/DDBJ databases">
        <authorList>
            <person name="Rincon C."/>
            <person name="Sanders R I."/>
            <person name="Robbins C."/>
            <person name="Chaturvedi A."/>
        </authorList>
    </citation>
    <scope>NUCLEOTIDE SEQUENCE</scope>
    <source>
        <strain evidence="1">CHB12</strain>
    </source>
</reference>